<evidence type="ECO:0000313" key="2">
    <source>
        <dbReference type="Proteomes" id="UP000480854"/>
    </source>
</evidence>
<organism evidence="1 2">
    <name type="scientific">Roseomonas genomospecies 6</name>
    <dbReference type="NCBI Taxonomy" id="214106"/>
    <lineage>
        <taxon>Bacteria</taxon>
        <taxon>Pseudomonadati</taxon>
        <taxon>Pseudomonadota</taxon>
        <taxon>Alphaproteobacteria</taxon>
        <taxon>Acetobacterales</taxon>
        <taxon>Roseomonadaceae</taxon>
        <taxon>Roseomonas</taxon>
    </lineage>
</organism>
<dbReference type="RefSeq" id="WP_149468107.1">
    <property type="nucleotide sequence ID" value="NZ_QOKW01000004.1"/>
</dbReference>
<gene>
    <name evidence="1" type="ORF">DS843_06570</name>
</gene>
<dbReference type="Proteomes" id="UP000480854">
    <property type="component" value="Unassembled WGS sequence"/>
</dbReference>
<protein>
    <submittedName>
        <fullName evidence="1">Uncharacterized protein</fullName>
    </submittedName>
</protein>
<comment type="caution">
    <text evidence="1">The sequence shown here is derived from an EMBL/GenBank/DDBJ whole genome shotgun (WGS) entry which is preliminary data.</text>
</comment>
<accession>A0A9W7NLG8</accession>
<dbReference type="AlphaFoldDB" id="A0A9W7NLG8"/>
<proteinExistence type="predicted"/>
<sequence>MNTDSKHKHSAYRARMARIAKRQQADARRAAHMIAQILIARRLRHEERDGDVPADNGGA</sequence>
<keyword evidence="2" id="KW-1185">Reference proteome</keyword>
<reference evidence="1 2" key="1">
    <citation type="submission" date="2018-07" db="EMBL/GenBank/DDBJ databases">
        <title>Genome sequence of Azospirillum sp. ATCC 49961.</title>
        <authorList>
            <person name="Sant'Anna F.H."/>
            <person name="Baldani J.I."/>
            <person name="Zilli J.E."/>
            <person name="Reis V.M."/>
            <person name="Hartmann A."/>
            <person name="Cruz L."/>
            <person name="de Souza E.M."/>
            <person name="de Oliveira Pedrosa F."/>
            <person name="Passaglia L.M.P."/>
        </authorList>
    </citation>
    <scope>NUCLEOTIDE SEQUENCE [LARGE SCALE GENOMIC DNA]</scope>
    <source>
        <strain evidence="1 2">ATCC 49961</strain>
    </source>
</reference>
<evidence type="ECO:0000313" key="1">
    <source>
        <dbReference type="EMBL" id="KAA0682204.1"/>
    </source>
</evidence>
<dbReference type="EMBL" id="QOKW01000004">
    <property type="protein sequence ID" value="KAA0682204.1"/>
    <property type="molecule type" value="Genomic_DNA"/>
</dbReference>
<name>A0A9W7NLG8_9PROT</name>